<keyword evidence="3" id="KW-1185">Reference proteome</keyword>
<sequence>MSSKRGRGRPTKVKRNLSGLRNQKPRSPTPDPALSQPSDPEYSQDWPSDLVDESEDEPEVEEFDLAHEDGMKSKPGSNIDVDSDVEVEEEDQAFSSATEFLEDEVLLERLLPQAEKRGNGADEEEWVPPRVRYQRQRRKQEKKTRGEYKKGPDVASKSDRTQRRYRHSIATQTKLRAGSDFVKLPPVRNPALDASAVEISVGAGMSGIEEQSPYSLNEDAQSETSAMSIDEQTTSIAYGCIS</sequence>
<feature type="compositionally biased region" description="Polar residues" evidence="1">
    <location>
        <begin position="212"/>
        <end position="233"/>
    </location>
</feature>
<feature type="compositionally biased region" description="Basic residues" evidence="1">
    <location>
        <begin position="132"/>
        <end position="142"/>
    </location>
</feature>
<feature type="region of interest" description="Disordered" evidence="1">
    <location>
        <begin position="1"/>
        <end position="98"/>
    </location>
</feature>
<evidence type="ECO:0000313" key="3">
    <source>
        <dbReference type="Proteomes" id="UP000620124"/>
    </source>
</evidence>
<dbReference type="EMBL" id="JACAZI010000004">
    <property type="protein sequence ID" value="KAF7362714.1"/>
    <property type="molecule type" value="Genomic_DNA"/>
</dbReference>
<feature type="region of interest" description="Disordered" evidence="1">
    <location>
        <begin position="113"/>
        <end position="166"/>
    </location>
</feature>
<organism evidence="2 3">
    <name type="scientific">Mycena venus</name>
    <dbReference type="NCBI Taxonomy" id="2733690"/>
    <lineage>
        <taxon>Eukaryota</taxon>
        <taxon>Fungi</taxon>
        <taxon>Dikarya</taxon>
        <taxon>Basidiomycota</taxon>
        <taxon>Agaricomycotina</taxon>
        <taxon>Agaricomycetes</taxon>
        <taxon>Agaricomycetidae</taxon>
        <taxon>Agaricales</taxon>
        <taxon>Marasmiineae</taxon>
        <taxon>Mycenaceae</taxon>
        <taxon>Mycena</taxon>
    </lineage>
</organism>
<feature type="compositionally biased region" description="Acidic residues" evidence="1">
    <location>
        <begin position="50"/>
        <end position="63"/>
    </location>
</feature>
<accession>A0A8H6YPC0</accession>
<feature type="compositionally biased region" description="Basic and acidic residues" evidence="1">
    <location>
        <begin position="143"/>
        <end position="162"/>
    </location>
</feature>
<dbReference type="AlphaFoldDB" id="A0A8H6YPC0"/>
<evidence type="ECO:0000313" key="2">
    <source>
        <dbReference type="EMBL" id="KAF7362714.1"/>
    </source>
</evidence>
<name>A0A8H6YPC0_9AGAR</name>
<feature type="compositionally biased region" description="Acidic residues" evidence="1">
    <location>
        <begin position="81"/>
        <end position="92"/>
    </location>
</feature>
<feature type="compositionally biased region" description="Basic residues" evidence="1">
    <location>
        <begin position="1"/>
        <end position="15"/>
    </location>
</feature>
<proteinExistence type="predicted"/>
<protein>
    <submittedName>
        <fullName evidence="2">Uncharacterized protein</fullName>
    </submittedName>
</protein>
<dbReference type="OrthoDB" id="3064964at2759"/>
<evidence type="ECO:0000256" key="1">
    <source>
        <dbReference type="SAM" id="MobiDB-lite"/>
    </source>
</evidence>
<reference evidence="2" key="1">
    <citation type="submission" date="2020-05" db="EMBL/GenBank/DDBJ databases">
        <title>Mycena genomes resolve the evolution of fungal bioluminescence.</title>
        <authorList>
            <person name="Tsai I.J."/>
        </authorList>
    </citation>
    <scope>NUCLEOTIDE SEQUENCE</scope>
    <source>
        <strain evidence="2">CCC161011</strain>
    </source>
</reference>
<comment type="caution">
    <text evidence="2">The sequence shown here is derived from an EMBL/GenBank/DDBJ whole genome shotgun (WGS) entry which is preliminary data.</text>
</comment>
<feature type="region of interest" description="Disordered" evidence="1">
    <location>
        <begin position="209"/>
        <end position="233"/>
    </location>
</feature>
<dbReference type="Proteomes" id="UP000620124">
    <property type="component" value="Unassembled WGS sequence"/>
</dbReference>
<gene>
    <name evidence="2" type="ORF">MVEN_00620700</name>
</gene>